<accession>A0A7U2FFF1</accession>
<sequence length="887" mass="97247">MAEHDLQSSFSTNVHEEQNEQPLAPTTPISSDSLQQSSVNPELWSAVSDTATQTLAAFKAPRFYASSQQSSSDTGTNTFVDDDLAETRSTISHTVRTRRGVAKRSKLFRSQSCDDLILRSPSILPECSFGKHYLDTAQKRARRAILDFVDDIRKALPEGHALRITPALDGTTIQDSSSTRSRSLSGATLNDDLDTSDLFWDGSTLGSVNANAVTNATELFQISPLEEELDLELLRLSQEKSHTADTACAFCGSVFSGPDQRQMCIHHILNVHHTIANSPATVKQQALSPRRLTKTPDKVGSKWLSVDPSETMESRSDAPLLSSSHLSRIDLDLLGVGAWCLEEDWIRLDAARPIIAGVVLTDDIQMVRQPNAKDLLDTILTLSRRDGPEADTERINDLFNGLDVVVEDLSRRFPEDETVRCISSVLNSVAQSAVPSTHSPQGNSPISYTSRPSGVRTYPVAQESGSANHSGLNLDLAGGEQYTQSSSGSSSPLDERLASKTETRATPIVSVDETKKKSKLRNLACPFRKHDEVHGRHPTCSHQGSSSMSGLKGHLKSNTHNKDLDFISLCRNCAYYIINVSEWQTLHLTGLCIQHLGRSTKQIRGEGAVKQWQNLYMKEFPDSQRIPHPYTHNQSWQYKNVWTQRQDGEYRAMSAPVNFDFNQSFSPQPNQRISVSSTRANSTIPNVSPAYQSRNATLEPMTAENGGQLSTPITGSPDAPQTFLEEPHSTTCDLSMATGLMPFQQHSEMHEAAFFPLASTSSRAGQHDLTGIYSNDTPYQSPSHPTPMPQISTLPTYPTAMHSEPQGSNLHEIRIATLSVLADCLNGCLQAVTASSWALQAQRISQVHGMDTEESNALGDELLETIKRRVEQICSEAAAGDQAPGST</sequence>
<gene>
    <name evidence="2" type="ORF">JI435_129940</name>
</gene>
<protein>
    <submittedName>
        <fullName evidence="2">Uncharacterized protein</fullName>
    </submittedName>
</protein>
<feature type="region of interest" description="Disordered" evidence="1">
    <location>
        <begin position="432"/>
        <end position="515"/>
    </location>
</feature>
<name>A0A7U2FFF1_PHANO</name>
<dbReference type="AlphaFoldDB" id="A0A7U2FFF1"/>
<feature type="region of interest" description="Disordered" evidence="1">
    <location>
        <begin position="288"/>
        <end position="316"/>
    </location>
</feature>
<reference evidence="3" key="1">
    <citation type="journal article" date="2021" name="BMC Genomics">
        <title>Chromosome-level genome assembly and manually-curated proteome of model necrotroph Parastagonospora nodorum Sn15 reveals a genome-wide trove of candidate effector homologs, and redundancy of virulence-related functions within an accessory chromosome.</title>
        <authorList>
            <person name="Bertazzoni S."/>
            <person name="Jones D.A.B."/>
            <person name="Phan H.T."/>
            <person name="Tan K.-C."/>
            <person name="Hane J.K."/>
        </authorList>
    </citation>
    <scope>NUCLEOTIDE SEQUENCE [LARGE SCALE GENOMIC DNA]</scope>
    <source>
        <strain evidence="3">SN15 / ATCC MYA-4574 / FGSC 10173)</strain>
    </source>
</reference>
<feature type="compositionally biased region" description="Polar residues" evidence="1">
    <location>
        <begin position="27"/>
        <end position="37"/>
    </location>
</feature>
<proteinExistence type="predicted"/>
<evidence type="ECO:0000256" key="1">
    <source>
        <dbReference type="SAM" id="MobiDB-lite"/>
    </source>
</evidence>
<dbReference type="OrthoDB" id="3800705at2759"/>
<evidence type="ECO:0000313" key="3">
    <source>
        <dbReference type="Proteomes" id="UP000663193"/>
    </source>
</evidence>
<feature type="region of interest" description="Disordered" evidence="1">
    <location>
        <begin position="1"/>
        <end position="37"/>
    </location>
</feature>
<feature type="region of interest" description="Disordered" evidence="1">
    <location>
        <begin position="668"/>
        <end position="688"/>
    </location>
</feature>
<organism evidence="2 3">
    <name type="scientific">Phaeosphaeria nodorum (strain SN15 / ATCC MYA-4574 / FGSC 10173)</name>
    <name type="common">Glume blotch fungus</name>
    <name type="synonym">Parastagonospora nodorum</name>
    <dbReference type="NCBI Taxonomy" id="321614"/>
    <lineage>
        <taxon>Eukaryota</taxon>
        <taxon>Fungi</taxon>
        <taxon>Dikarya</taxon>
        <taxon>Ascomycota</taxon>
        <taxon>Pezizomycotina</taxon>
        <taxon>Dothideomycetes</taxon>
        <taxon>Pleosporomycetidae</taxon>
        <taxon>Pleosporales</taxon>
        <taxon>Pleosporineae</taxon>
        <taxon>Phaeosphaeriaceae</taxon>
        <taxon>Parastagonospora</taxon>
    </lineage>
</organism>
<feature type="compositionally biased region" description="Polar residues" evidence="1">
    <location>
        <begin position="432"/>
        <end position="452"/>
    </location>
</feature>
<keyword evidence="3" id="KW-1185">Reference proteome</keyword>
<feature type="compositionally biased region" description="Basic and acidic residues" evidence="1">
    <location>
        <begin position="493"/>
        <end position="503"/>
    </location>
</feature>
<dbReference type="EMBL" id="CP069038">
    <property type="protein sequence ID" value="QRD04261.1"/>
    <property type="molecule type" value="Genomic_DNA"/>
</dbReference>
<dbReference type="VEuPathDB" id="FungiDB:JI435_129940"/>
<dbReference type="Proteomes" id="UP000663193">
    <property type="component" value="Chromosome 16"/>
</dbReference>
<evidence type="ECO:0000313" key="2">
    <source>
        <dbReference type="EMBL" id="QRD04261.1"/>
    </source>
</evidence>